<keyword evidence="3" id="KW-1185">Reference proteome</keyword>
<name>M4QPQ4_9CAUD</name>
<evidence type="ECO:0000256" key="1">
    <source>
        <dbReference type="SAM" id="MobiDB-lite"/>
    </source>
</evidence>
<reference evidence="2 3" key="1">
    <citation type="submission" date="2010-10" db="EMBL/GenBank/DDBJ databases">
        <title>The Genome Sequence of Synechococcus phage S-SKS1.</title>
        <authorList>
            <consortium name="The Broad Institute Genome Sequencing Platform"/>
            <person name="Henn M.R."/>
            <person name="Clokie M."/>
            <person name="Levin J."/>
            <person name="Malboeuf C."/>
            <person name="Casali M."/>
            <person name="Russ C."/>
            <person name="Lennon N."/>
            <person name="Chapman S.B."/>
            <person name="Erlich R."/>
            <person name="Young S.K."/>
            <person name="Yandava C."/>
            <person name="Zeng Q."/>
            <person name="Alvarado L."/>
            <person name="Anderson S."/>
            <person name="Berlin A."/>
            <person name="Chen Z."/>
            <person name="Freedman E."/>
            <person name="Gellesch M."/>
            <person name="Goldberg J."/>
            <person name="Green L."/>
            <person name="Griggs A."/>
            <person name="Gujja S."/>
            <person name="Heilman E.R."/>
            <person name="Heiman D."/>
            <person name="Hollinger A."/>
            <person name="Howarth C."/>
            <person name="Larson L."/>
            <person name="Mehta T."/>
            <person name="Pearson M."/>
            <person name="Roberts A."/>
            <person name="Ryan E."/>
            <person name="Saif S."/>
            <person name="Shea T."/>
            <person name="Shenoy N."/>
            <person name="Sisk P."/>
            <person name="Stolte C."/>
            <person name="Sykes S."/>
            <person name="White J."/>
            <person name="Haas B."/>
            <person name="Nusbaum C."/>
            <person name="Birren B."/>
        </authorList>
    </citation>
    <scope>NUCLEOTIDE SEQUENCE [LARGE SCALE GENOMIC DNA]</scope>
</reference>
<proteinExistence type="predicted"/>
<dbReference type="KEGG" id="vg:15011170"/>
<evidence type="ECO:0000313" key="3">
    <source>
        <dbReference type="Proteomes" id="UP000201252"/>
    </source>
</evidence>
<protein>
    <submittedName>
        <fullName evidence="2">Uncharacterized protein</fullName>
    </submittedName>
</protein>
<evidence type="ECO:0000313" key="2">
    <source>
        <dbReference type="EMBL" id="AGH31761.1"/>
    </source>
</evidence>
<gene>
    <name evidence="2" type="ORF">SWZG_00256</name>
</gene>
<dbReference type="EMBL" id="HQ633071">
    <property type="protein sequence ID" value="AGH31761.1"/>
    <property type="molecule type" value="Genomic_DNA"/>
</dbReference>
<feature type="region of interest" description="Disordered" evidence="1">
    <location>
        <begin position="48"/>
        <end position="76"/>
    </location>
</feature>
<accession>M4QPQ4</accession>
<organism evidence="2 3">
    <name type="scientific">Synechococcus phage S-SKS1</name>
    <dbReference type="NCBI Taxonomy" id="754042"/>
    <lineage>
        <taxon>Viruses</taxon>
        <taxon>Duplodnaviria</taxon>
        <taxon>Heunggongvirae</taxon>
        <taxon>Uroviricota</taxon>
        <taxon>Caudoviricetes</taxon>
        <taxon>Llyrvirus</taxon>
        <taxon>Llyrvirus SSKS1</taxon>
    </lineage>
</organism>
<sequence length="76" mass="8129">MAVGAIAAGALRIGSMFAKGAGSVLSGGARGVGRSGGMLRRAVLKKSKVKRENIARSKSFNKKLMERNKRRQKEKL</sequence>
<dbReference type="GeneID" id="15011170"/>
<dbReference type="Proteomes" id="UP000201252">
    <property type="component" value="Segment"/>
</dbReference>
<dbReference type="RefSeq" id="YP_007674613.1">
    <property type="nucleotide sequence ID" value="NC_020851.1"/>
</dbReference>